<dbReference type="PANTHER" id="PTHR11183">
    <property type="entry name" value="GLYCOGENIN SUBFAMILY MEMBER"/>
    <property type="match status" value="1"/>
</dbReference>
<name>A0AAN9Z6Y7_9ORTH</name>
<evidence type="ECO:0000256" key="3">
    <source>
        <dbReference type="SAM" id="MobiDB-lite"/>
    </source>
</evidence>
<comment type="similarity">
    <text evidence="1">Belongs to the glycosyltransferase 8 family. Glycogenin subfamily.</text>
</comment>
<dbReference type="SUPFAM" id="SSF53448">
    <property type="entry name" value="Nucleotide-diphospho-sugar transferases"/>
    <property type="match status" value="1"/>
</dbReference>
<dbReference type="CDD" id="cd02537">
    <property type="entry name" value="GT8_Glycogenin"/>
    <property type="match status" value="1"/>
</dbReference>
<dbReference type="FunFam" id="3.90.550.10:FF:000085">
    <property type="entry name" value="Glycogenin, isoform B"/>
    <property type="match status" value="1"/>
</dbReference>
<gene>
    <name evidence="4" type="ORF">R5R35_005240</name>
</gene>
<dbReference type="Proteomes" id="UP001378592">
    <property type="component" value="Unassembled WGS sequence"/>
</dbReference>
<dbReference type="Gene3D" id="3.90.550.10">
    <property type="entry name" value="Spore Coat Polysaccharide Biosynthesis Protein SpsA, Chain A"/>
    <property type="match status" value="1"/>
</dbReference>
<dbReference type="Pfam" id="PF01501">
    <property type="entry name" value="Glyco_transf_8"/>
    <property type="match status" value="1"/>
</dbReference>
<feature type="compositionally biased region" description="Low complexity" evidence="3">
    <location>
        <begin position="611"/>
        <end position="635"/>
    </location>
</feature>
<organism evidence="4 5">
    <name type="scientific">Gryllus longicercus</name>
    <dbReference type="NCBI Taxonomy" id="2509291"/>
    <lineage>
        <taxon>Eukaryota</taxon>
        <taxon>Metazoa</taxon>
        <taxon>Ecdysozoa</taxon>
        <taxon>Arthropoda</taxon>
        <taxon>Hexapoda</taxon>
        <taxon>Insecta</taxon>
        <taxon>Pterygota</taxon>
        <taxon>Neoptera</taxon>
        <taxon>Polyneoptera</taxon>
        <taxon>Orthoptera</taxon>
        <taxon>Ensifera</taxon>
        <taxon>Gryllidea</taxon>
        <taxon>Grylloidea</taxon>
        <taxon>Gryllidae</taxon>
        <taxon>Gryllinae</taxon>
        <taxon>Gryllus</taxon>
    </lineage>
</organism>
<protein>
    <recommendedName>
        <fullName evidence="2">glycogenin glucosyltransferase</fullName>
        <ecNumber evidence="2">2.4.1.186</ecNumber>
    </recommendedName>
</protein>
<feature type="compositionally biased region" description="Polar residues" evidence="3">
    <location>
        <begin position="711"/>
        <end position="725"/>
    </location>
</feature>
<feature type="region of interest" description="Disordered" evidence="3">
    <location>
        <begin position="587"/>
        <end position="809"/>
    </location>
</feature>
<evidence type="ECO:0000313" key="5">
    <source>
        <dbReference type="Proteomes" id="UP001378592"/>
    </source>
</evidence>
<dbReference type="InterPro" id="IPR002495">
    <property type="entry name" value="Glyco_trans_8"/>
</dbReference>
<dbReference type="EC" id="2.4.1.186" evidence="2"/>
<dbReference type="AlphaFoldDB" id="A0AAN9Z6Y7"/>
<feature type="region of interest" description="Disordered" evidence="3">
    <location>
        <begin position="482"/>
        <end position="573"/>
    </location>
</feature>
<feature type="compositionally biased region" description="Polar residues" evidence="3">
    <location>
        <begin position="358"/>
        <end position="382"/>
    </location>
</feature>
<feature type="compositionally biased region" description="Polar residues" evidence="3">
    <location>
        <begin position="689"/>
        <end position="700"/>
    </location>
</feature>
<comment type="caution">
    <text evidence="4">The sequence shown here is derived from an EMBL/GenBank/DDBJ whole genome shotgun (WGS) entry which is preliminary data.</text>
</comment>
<accession>A0AAN9Z6Y7</accession>
<keyword evidence="5" id="KW-1185">Reference proteome</keyword>
<dbReference type="InterPro" id="IPR050587">
    <property type="entry name" value="GNT1/Glycosyltrans_8"/>
</dbReference>
<dbReference type="EMBL" id="JAZDUA010000135">
    <property type="protein sequence ID" value="KAK7866806.1"/>
    <property type="molecule type" value="Genomic_DNA"/>
</dbReference>
<proteinExistence type="inferred from homology"/>
<evidence type="ECO:0000256" key="1">
    <source>
        <dbReference type="ARBA" id="ARBA00038162"/>
    </source>
</evidence>
<feature type="compositionally biased region" description="Low complexity" evidence="3">
    <location>
        <begin position="745"/>
        <end position="759"/>
    </location>
</feature>
<dbReference type="InterPro" id="IPR029044">
    <property type="entry name" value="Nucleotide-diphossugar_trans"/>
</dbReference>
<reference evidence="4 5" key="1">
    <citation type="submission" date="2024-03" db="EMBL/GenBank/DDBJ databases">
        <title>The genome assembly and annotation of the cricket Gryllus longicercus Weissman &amp; Gray.</title>
        <authorList>
            <person name="Szrajer S."/>
            <person name="Gray D."/>
            <person name="Ylla G."/>
        </authorList>
    </citation>
    <scope>NUCLEOTIDE SEQUENCE [LARGE SCALE GENOMIC DNA]</scope>
    <source>
        <strain evidence="4">DAG 2021-001</strain>
        <tissue evidence="4">Whole body minus gut</tissue>
    </source>
</reference>
<feature type="compositionally biased region" description="Basic and acidic residues" evidence="3">
    <location>
        <begin position="587"/>
        <end position="599"/>
    </location>
</feature>
<evidence type="ECO:0000313" key="4">
    <source>
        <dbReference type="EMBL" id="KAK7866806.1"/>
    </source>
</evidence>
<evidence type="ECO:0000256" key="2">
    <source>
        <dbReference type="ARBA" id="ARBA00038934"/>
    </source>
</evidence>
<feature type="compositionally biased region" description="Polar residues" evidence="3">
    <location>
        <begin position="558"/>
        <end position="573"/>
    </location>
</feature>
<dbReference type="GO" id="GO:0008466">
    <property type="term" value="F:glycogenin glucosyltransferase activity"/>
    <property type="evidence" value="ECO:0007669"/>
    <property type="project" value="UniProtKB-EC"/>
</dbReference>
<feature type="compositionally biased region" description="Low complexity" evidence="3">
    <location>
        <begin position="793"/>
        <end position="809"/>
    </location>
</feature>
<feature type="compositionally biased region" description="Polar residues" evidence="3">
    <location>
        <begin position="498"/>
        <end position="525"/>
    </location>
</feature>
<feature type="compositionally biased region" description="Polar residues" evidence="3">
    <location>
        <begin position="733"/>
        <end position="743"/>
    </location>
</feature>
<sequence length="809" mass="86674">MSDYSWVTLATNDTYSLGALVLARSLRRVSTNHNLTVMVTPGVSAAMRAQLASVFNVLEEVNILDSKDEKNLALLTRPELGITFTKLHCWRLTQFSKCVFLDADVMVLKNCDELFDREELSAAPDVGWPDCFNSGVFVYRPSIETYNALINFALSQGSFDGGDQGLLNQFFSDWATKDISRHLPFIYNMCSSATYSYLPAFKQFGQNVKIVHFIGTAKPWLQYLDSESRHVKPSPGSEHLQGFLQLWWDIFCNDVHSTLSSEMAGLAGALSQLTLGVARSPEQIALEEHLRKQAWEHGNIDYMNRDSFENIWRKICETLAEAPSADPLPEQRESTSQVSNVVVENISKEVKPGDDISLSESNTISVSSPHLQYTAASSPKSESQSDDATGVRSVPYLETSSGVQADQSSLVTHANDVSVPVTTSDLSTPECQDSSFNQKLVLQQGDTIPSSAIDICTESSPEVVQIASLQDPKLQLLATHQESNQATQIEEKDEIKTEQTVSQPPQDFSKSSGTVDALDSDTTAKSIPDIPHKQASVVSGGSKEPEVSIAHTTEETTVDSQLPSNVVQTQSAPQAYSAEVLGNAGELHTDFSEKTDSAVDLKSNIDSANQPESCPSSTSPSSEPLVDTSKVSVTAPTPPTSPTDNSTLIPPAPLATDALSVEPSILPTPPVGSEPGGVVPMSDPVPVTTVGSESPSTKADQSPDLILASADHSTSPSAAAYQSANPICASPDASGTPSLSVAQCPQPISSDPPSSSSPSESHDTSENTSQAVETKAPIPPKRRHKPSQNPDQSGSKSGKTPTKSPKGKK</sequence>
<dbReference type="GO" id="GO:0005978">
    <property type="term" value="P:glycogen biosynthetic process"/>
    <property type="evidence" value="ECO:0007669"/>
    <property type="project" value="UniProtKB-ARBA"/>
</dbReference>
<feature type="region of interest" description="Disordered" evidence="3">
    <location>
        <begin position="352"/>
        <end position="391"/>
    </location>
</feature>